<protein>
    <submittedName>
        <fullName evidence="2">Uncharacterized protein</fullName>
    </submittedName>
</protein>
<name>A0ABR0AP00_9CRUS</name>
<evidence type="ECO:0000256" key="1">
    <source>
        <dbReference type="SAM" id="MobiDB-lite"/>
    </source>
</evidence>
<evidence type="ECO:0000313" key="2">
    <source>
        <dbReference type="EMBL" id="KAK4026683.1"/>
    </source>
</evidence>
<accession>A0ABR0AP00</accession>
<keyword evidence="3" id="KW-1185">Reference proteome</keyword>
<feature type="region of interest" description="Disordered" evidence="1">
    <location>
        <begin position="125"/>
        <end position="147"/>
    </location>
</feature>
<gene>
    <name evidence="2" type="ORF">OUZ56_015710</name>
</gene>
<reference evidence="2 3" key="1">
    <citation type="journal article" date="2023" name="Nucleic Acids Res.">
        <title>The hologenome of Daphnia magna reveals possible DNA methylation and microbiome-mediated evolution of the host genome.</title>
        <authorList>
            <person name="Chaturvedi A."/>
            <person name="Li X."/>
            <person name="Dhandapani V."/>
            <person name="Marshall H."/>
            <person name="Kissane S."/>
            <person name="Cuenca-Cambronero M."/>
            <person name="Asole G."/>
            <person name="Calvet F."/>
            <person name="Ruiz-Romero M."/>
            <person name="Marangio P."/>
            <person name="Guigo R."/>
            <person name="Rago D."/>
            <person name="Mirbahai L."/>
            <person name="Eastwood N."/>
            <person name="Colbourne J.K."/>
            <person name="Zhou J."/>
            <person name="Mallon E."/>
            <person name="Orsini L."/>
        </authorList>
    </citation>
    <scope>NUCLEOTIDE SEQUENCE [LARGE SCALE GENOMIC DNA]</scope>
    <source>
        <strain evidence="2">LRV0_1</strain>
    </source>
</reference>
<dbReference type="EMBL" id="JAOYFB010000038">
    <property type="protein sequence ID" value="KAK4026683.1"/>
    <property type="molecule type" value="Genomic_DNA"/>
</dbReference>
<dbReference type="Proteomes" id="UP001234178">
    <property type="component" value="Unassembled WGS sequence"/>
</dbReference>
<sequence length="175" mass="19955">MCMCCWCAEPRGGSPRTRTVSAGARHQISLFRFLYIASTSVVVKIGILEPKEMTLCFGRLVPRVNPQLARLYTKYYLSFILLVNNFATKVQKKLPKCSSFYYYSCYWLNELGDAKTKRIDRPFYPGGDGGQVAPVQTTKKSPKLGQRQQRENHIVDVRIDEHFPVGDGPRDDVIE</sequence>
<proteinExistence type="predicted"/>
<comment type="caution">
    <text evidence="2">The sequence shown here is derived from an EMBL/GenBank/DDBJ whole genome shotgun (WGS) entry which is preliminary data.</text>
</comment>
<organism evidence="2 3">
    <name type="scientific">Daphnia magna</name>
    <dbReference type="NCBI Taxonomy" id="35525"/>
    <lineage>
        <taxon>Eukaryota</taxon>
        <taxon>Metazoa</taxon>
        <taxon>Ecdysozoa</taxon>
        <taxon>Arthropoda</taxon>
        <taxon>Crustacea</taxon>
        <taxon>Branchiopoda</taxon>
        <taxon>Diplostraca</taxon>
        <taxon>Cladocera</taxon>
        <taxon>Anomopoda</taxon>
        <taxon>Daphniidae</taxon>
        <taxon>Daphnia</taxon>
    </lineage>
</organism>
<evidence type="ECO:0000313" key="3">
    <source>
        <dbReference type="Proteomes" id="UP001234178"/>
    </source>
</evidence>